<reference evidence="1" key="1">
    <citation type="submission" date="2020-01" db="EMBL/GenBank/DDBJ databases">
        <title>Genome sequence of Kobresia littledalei, the first chromosome-level genome in the family Cyperaceae.</title>
        <authorList>
            <person name="Qu G."/>
        </authorList>
    </citation>
    <scope>NUCLEOTIDE SEQUENCE</scope>
    <source>
        <strain evidence="1">C.B.Clarke</strain>
        <tissue evidence="1">Leaf</tissue>
    </source>
</reference>
<keyword evidence="2" id="KW-1185">Reference proteome</keyword>
<dbReference type="AlphaFoldDB" id="A0A833R0N7"/>
<dbReference type="Proteomes" id="UP000623129">
    <property type="component" value="Unassembled WGS sequence"/>
</dbReference>
<organism evidence="1 2">
    <name type="scientific">Carex littledalei</name>
    <dbReference type="NCBI Taxonomy" id="544730"/>
    <lineage>
        <taxon>Eukaryota</taxon>
        <taxon>Viridiplantae</taxon>
        <taxon>Streptophyta</taxon>
        <taxon>Embryophyta</taxon>
        <taxon>Tracheophyta</taxon>
        <taxon>Spermatophyta</taxon>
        <taxon>Magnoliopsida</taxon>
        <taxon>Liliopsida</taxon>
        <taxon>Poales</taxon>
        <taxon>Cyperaceae</taxon>
        <taxon>Cyperoideae</taxon>
        <taxon>Cariceae</taxon>
        <taxon>Carex</taxon>
        <taxon>Carex subgen. Euthyceras</taxon>
    </lineage>
</organism>
<dbReference type="EMBL" id="SWLB01000013">
    <property type="protein sequence ID" value="KAF3330557.1"/>
    <property type="molecule type" value="Genomic_DNA"/>
</dbReference>
<evidence type="ECO:0000313" key="2">
    <source>
        <dbReference type="Proteomes" id="UP000623129"/>
    </source>
</evidence>
<evidence type="ECO:0000313" key="1">
    <source>
        <dbReference type="EMBL" id="KAF3330557.1"/>
    </source>
</evidence>
<comment type="caution">
    <text evidence="1">The sequence shown here is derived from an EMBL/GenBank/DDBJ whole genome shotgun (WGS) entry which is preliminary data.</text>
</comment>
<proteinExistence type="predicted"/>
<dbReference type="OrthoDB" id="996652at2759"/>
<evidence type="ECO:0008006" key="3">
    <source>
        <dbReference type="Google" id="ProtNLM"/>
    </source>
</evidence>
<gene>
    <name evidence="1" type="ORF">FCM35_KLT03911</name>
</gene>
<name>A0A833R0N7_9POAL</name>
<accession>A0A833R0N7</accession>
<sequence length="114" mass="12781">MNQDDEEFIAQFANLSAGSSPQLPISLADSEAQTRDCNICAMARVVSDRSVMEGGFTQTMMKAWGSHYNTEITTVARNIFLIQFVNAHELSRVMSRGIWTYRGDAVALRRVYGR</sequence>
<protein>
    <recommendedName>
        <fullName evidence="3">DUF4283 domain-containing protein</fullName>
    </recommendedName>
</protein>